<dbReference type="Gene3D" id="3.30.43.10">
    <property type="entry name" value="Uridine Diphospho-n-acetylenolpyruvylglucosamine Reductase, domain 2"/>
    <property type="match status" value="1"/>
</dbReference>
<dbReference type="InterPro" id="IPR016167">
    <property type="entry name" value="FAD-bd_PCMH_sub1"/>
</dbReference>
<dbReference type="EMBL" id="JARBHA010000010">
    <property type="protein sequence ID" value="KAJ9691277.1"/>
    <property type="molecule type" value="Genomic_DNA"/>
</dbReference>
<evidence type="ECO:0000256" key="1">
    <source>
        <dbReference type="ARBA" id="ARBA00001974"/>
    </source>
</evidence>
<keyword evidence="3" id="KW-0285">Flavoprotein</keyword>
<dbReference type="Pfam" id="PF08031">
    <property type="entry name" value="BBE"/>
    <property type="match status" value="1"/>
</dbReference>
<keyword evidence="4 8" id="KW-0732">Signal</keyword>
<feature type="domain" description="FAD-binding PCMH-type" evidence="9">
    <location>
        <begin position="74"/>
        <end position="248"/>
    </location>
</feature>
<dbReference type="PANTHER" id="PTHR32448">
    <property type="entry name" value="OS08G0158400 PROTEIN"/>
    <property type="match status" value="1"/>
</dbReference>
<evidence type="ECO:0000256" key="4">
    <source>
        <dbReference type="ARBA" id="ARBA00022729"/>
    </source>
</evidence>
<evidence type="ECO:0000256" key="5">
    <source>
        <dbReference type="ARBA" id="ARBA00022827"/>
    </source>
</evidence>
<proteinExistence type="inferred from homology"/>
<dbReference type="InterPro" id="IPR016166">
    <property type="entry name" value="FAD-bd_PCMH"/>
</dbReference>
<keyword evidence="5" id="KW-0274">FAD</keyword>
<dbReference type="InterPro" id="IPR006094">
    <property type="entry name" value="Oxid_FAD_bind_N"/>
</dbReference>
<evidence type="ECO:0000256" key="3">
    <source>
        <dbReference type="ARBA" id="ARBA00022630"/>
    </source>
</evidence>
<dbReference type="GO" id="GO:0016491">
    <property type="term" value="F:oxidoreductase activity"/>
    <property type="evidence" value="ECO:0007669"/>
    <property type="project" value="InterPro"/>
</dbReference>
<dbReference type="InterPro" id="IPR012951">
    <property type="entry name" value="BBE"/>
</dbReference>
<evidence type="ECO:0000256" key="6">
    <source>
        <dbReference type="ARBA" id="ARBA00023157"/>
    </source>
</evidence>
<dbReference type="Proteomes" id="UP001168098">
    <property type="component" value="Unassembled WGS sequence"/>
</dbReference>
<dbReference type="InterPro" id="IPR016169">
    <property type="entry name" value="FAD-bd_PCMH_sub2"/>
</dbReference>
<keyword evidence="11" id="KW-1185">Reference proteome</keyword>
<dbReference type="FunFam" id="3.30.43.10:FF:000004">
    <property type="entry name" value="Berberine bridge enzyme-like 15"/>
    <property type="match status" value="1"/>
</dbReference>
<comment type="cofactor">
    <cofactor evidence="1">
        <name>FAD</name>
        <dbReference type="ChEBI" id="CHEBI:57692"/>
    </cofactor>
</comment>
<sequence>MGTSRFAILSVLSALVLHFSLTMSDPVHDSFLQCLSHLSAPSPPISGVFYTPTNSSYAYVLQSYIQNLRFMSSTTPKPSFIVASSHVSHVQATIICCKIHGLQVRIRSGGHDYDGLSYVSDVPFVILDMFNLREVSVDLENEWAWVQSGATMGELYYRIAEKSNLYGFPAGVCPTVGVGGHFSGGGYGNMMRKYGLSVDNVLDAQIVDANGRILDRESMGEDLFWAIRGGGGASFGVIVAWKIRLVPVPETVTVFRVERTLEQGAIDLLHQWQYVADKINEDLFIRVVILPVIRKDHKTIKAKFASLFLGNSEKLLALMSESFPELGINGNNCIEMSWVESIVYWSNYVKGTPISVLLDRTPQSRKYLKKKSDYVQAPISKADLKGILNTMMELQKPALTFNPYGGRMSEISESETPFPHRAGNIYKIQYSVTWKEESMEAADHNLNRIRRIYDYMTPYVSKSPRGSYLNYRDIDLGVNQNGNVSYEEASIWGTKYFKDNFDRLVQVKSRVDPDNFFRYEQSIPSVTNRNYVMADPIFSSLRMSTKLNHKFTERGVLYSKAEYWW</sequence>
<evidence type="ECO:0000256" key="2">
    <source>
        <dbReference type="ARBA" id="ARBA00005466"/>
    </source>
</evidence>
<evidence type="ECO:0000259" key="9">
    <source>
        <dbReference type="PROSITE" id="PS51387"/>
    </source>
</evidence>
<feature type="signal peptide" evidence="8">
    <location>
        <begin position="1"/>
        <end position="24"/>
    </location>
</feature>
<reference evidence="10 11" key="1">
    <citation type="journal article" date="2023" name="BMC Biotechnol.">
        <title>Vitis rotundifolia cv Carlos genome sequencing.</title>
        <authorList>
            <person name="Huff M."/>
            <person name="Hulse-Kemp A."/>
            <person name="Scheffler B."/>
            <person name="Youngblood R."/>
            <person name="Simpson S."/>
            <person name="Babiker E."/>
            <person name="Staton M."/>
        </authorList>
    </citation>
    <scope>NUCLEOTIDE SEQUENCE [LARGE SCALE GENOMIC DNA]</scope>
    <source>
        <tissue evidence="10">Leaf</tissue>
    </source>
</reference>
<gene>
    <name evidence="10" type="ORF">PVL29_013451</name>
</gene>
<evidence type="ECO:0000256" key="7">
    <source>
        <dbReference type="ARBA" id="ARBA00023180"/>
    </source>
</evidence>
<dbReference type="InterPro" id="IPR036318">
    <property type="entry name" value="FAD-bd_PCMH-like_sf"/>
</dbReference>
<dbReference type="GO" id="GO:0071949">
    <property type="term" value="F:FAD binding"/>
    <property type="evidence" value="ECO:0007669"/>
    <property type="project" value="InterPro"/>
</dbReference>
<evidence type="ECO:0000256" key="8">
    <source>
        <dbReference type="SAM" id="SignalP"/>
    </source>
</evidence>
<dbReference type="Gene3D" id="3.30.465.10">
    <property type="match status" value="1"/>
</dbReference>
<evidence type="ECO:0000313" key="10">
    <source>
        <dbReference type="EMBL" id="KAJ9691277.1"/>
    </source>
</evidence>
<dbReference type="SUPFAM" id="SSF56176">
    <property type="entry name" value="FAD-binding/transporter-associated domain-like"/>
    <property type="match status" value="1"/>
</dbReference>
<protein>
    <recommendedName>
        <fullName evidence="9">FAD-binding PCMH-type domain-containing protein</fullName>
    </recommendedName>
</protein>
<comment type="similarity">
    <text evidence="2">Belongs to the oxygen-dependent FAD-linked oxidoreductase family.</text>
</comment>
<name>A0AA38ZLP8_VITRO</name>
<keyword evidence="7" id="KW-0325">Glycoprotein</keyword>
<dbReference type="Pfam" id="PF01565">
    <property type="entry name" value="FAD_binding_4"/>
    <property type="match status" value="1"/>
</dbReference>
<dbReference type="PROSITE" id="PS51387">
    <property type="entry name" value="FAD_PCMH"/>
    <property type="match status" value="1"/>
</dbReference>
<evidence type="ECO:0000313" key="11">
    <source>
        <dbReference type="Proteomes" id="UP001168098"/>
    </source>
</evidence>
<keyword evidence="6" id="KW-1015">Disulfide bond</keyword>
<dbReference type="AlphaFoldDB" id="A0AA38ZLP8"/>
<feature type="chain" id="PRO_5041251920" description="FAD-binding PCMH-type domain-containing protein" evidence="8">
    <location>
        <begin position="25"/>
        <end position="565"/>
    </location>
</feature>
<comment type="caution">
    <text evidence="10">The sequence shown here is derived from an EMBL/GenBank/DDBJ whole genome shotgun (WGS) entry which is preliminary data.</text>
</comment>
<dbReference type="Gene3D" id="3.40.462.20">
    <property type="match status" value="1"/>
</dbReference>
<organism evidence="10 11">
    <name type="scientific">Vitis rotundifolia</name>
    <name type="common">Muscadine grape</name>
    <dbReference type="NCBI Taxonomy" id="103349"/>
    <lineage>
        <taxon>Eukaryota</taxon>
        <taxon>Viridiplantae</taxon>
        <taxon>Streptophyta</taxon>
        <taxon>Embryophyta</taxon>
        <taxon>Tracheophyta</taxon>
        <taxon>Spermatophyta</taxon>
        <taxon>Magnoliopsida</taxon>
        <taxon>eudicotyledons</taxon>
        <taxon>Gunneridae</taxon>
        <taxon>Pentapetalae</taxon>
        <taxon>rosids</taxon>
        <taxon>Vitales</taxon>
        <taxon>Vitaceae</taxon>
        <taxon>Viteae</taxon>
        <taxon>Vitis</taxon>
    </lineage>
</organism>
<accession>A0AA38ZLP8</accession>